<dbReference type="RefSeq" id="WP_139795801.1">
    <property type="nucleotide sequence ID" value="NZ_FWXY01000011.1"/>
</dbReference>
<dbReference type="SUPFAM" id="SSF52402">
    <property type="entry name" value="Adenine nucleotide alpha hydrolases-like"/>
    <property type="match status" value="1"/>
</dbReference>
<dbReference type="PANTHER" id="PTHR46268:SF15">
    <property type="entry name" value="UNIVERSAL STRESS PROTEIN HP_0031"/>
    <property type="match status" value="1"/>
</dbReference>
<organism evidence="3 4">
    <name type="scientific">Desulfocicer vacuolatum DSM 3385</name>
    <dbReference type="NCBI Taxonomy" id="1121400"/>
    <lineage>
        <taxon>Bacteria</taxon>
        <taxon>Pseudomonadati</taxon>
        <taxon>Thermodesulfobacteriota</taxon>
        <taxon>Desulfobacteria</taxon>
        <taxon>Desulfobacterales</taxon>
        <taxon>Desulfobacteraceae</taxon>
        <taxon>Desulfocicer</taxon>
    </lineage>
</organism>
<keyword evidence="4" id="KW-1185">Reference proteome</keyword>
<evidence type="ECO:0000259" key="2">
    <source>
        <dbReference type="Pfam" id="PF00582"/>
    </source>
</evidence>
<protein>
    <submittedName>
        <fullName evidence="3">Universal stress protein family protein</fullName>
    </submittedName>
</protein>
<dbReference type="Pfam" id="PF00582">
    <property type="entry name" value="Usp"/>
    <property type="match status" value="1"/>
</dbReference>
<dbReference type="Gene3D" id="3.40.50.620">
    <property type="entry name" value="HUPs"/>
    <property type="match status" value="1"/>
</dbReference>
<gene>
    <name evidence="3" type="ORF">SAMN02746065_11150</name>
</gene>
<feature type="domain" description="UspA" evidence="2">
    <location>
        <begin position="2"/>
        <end position="128"/>
    </location>
</feature>
<proteinExistence type="inferred from homology"/>
<dbReference type="PANTHER" id="PTHR46268">
    <property type="entry name" value="STRESS RESPONSE PROTEIN NHAX"/>
    <property type="match status" value="1"/>
</dbReference>
<dbReference type="InterPro" id="IPR006016">
    <property type="entry name" value="UspA"/>
</dbReference>
<accession>A0A1W2CC16</accession>
<evidence type="ECO:0000256" key="1">
    <source>
        <dbReference type="ARBA" id="ARBA00008791"/>
    </source>
</evidence>
<dbReference type="InterPro" id="IPR014729">
    <property type="entry name" value="Rossmann-like_a/b/a_fold"/>
</dbReference>
<comment type="similarity">
    <text evidence="1">Belongs to the universal stress protein A family.</text>
</comment>
<dbReference type="CDD" id="cd00293">
    <property type="entry name" value="USP-like"/>
    <property type="match status" value="1"/>
</dbReference>
<dbReference type="EMBL" id="FWXY01000011">
    <property type="protein sequence ID" value="SMC82208.1"/>
    <property type="molecule type" value="Genomic_DNA"/>
</dbReference>
<dbReference type="AlphaFoldDB" id="A0A1W2CC16"/>
<name>A0A1W2CC16_9BACT</name>
<dbReference type="STRING" id="1121400.SAMN02746065_11150"/>
<dbReference type="OrthoDB" id="5419113at2"/>
<dbReference type="Proteomes" id="UP000192418">
    <property type="component" value="Unassembled WGS sequence"/>
</dbReference>
<reference evidence="3 4" key="1">
    <citation type="submission" date="2017-04" db="EMBL/GenBank/DDBJ databases">
        <authorList>
            <person name="Afonso C.L."/>
            <person name="Miller P.J."/>
            <person name="Scott M.A."/>
            <person name="Spackman E."/>
            <person name="Goraichik I."/>
            <person name="Dimitrov K.M."/>
            <person name="Suarez D.L."/>
            <person name="Swayne D.E."/>
        </authorList>
    </citation>
    <scope>NUCLEOTIDE SEQUENCE [LARGE SCALE GENOMIC DNA]</scope>
    <source>
        <strain evidence="3 4">DSM 3385</strain>
    </source>
</reference>
<evidence type="ECO:0000313" key="3">
    <source>
        <dbReference type="EMBL" id="SMC82208.1"/>
    </source>
</evidence>
<sequence>MKLLVSYDKNLRTTAVMELTARRAKESGALVYLVKTCASDATPERISEIEKKLDFIKEYLDKQGVKSEVHVLIRGLAPGDDIVRFARDKAVDEIIFGMKKESRVGKLVFGSTVQFIILEAHCPVTTIKVT</sequence>
<evidence type="ECO:0000313" key="4">
    <source>
        <dbReference type="Proteomes" id="UP000192418"/>
    </source>
</evidence>